<dbReference type="RefSeq" id="WP_084234615.1">
    <property type="nucleotide sequence ID" value="NZ_FWXW01000004.1"/>
</dbReference>
<feature type="region of interest" description="Interaction with tRNA" evidence="11">
    <location>
        <begin position="305"/>
        <end position="306"/>
    </location>
</feature>
<feature type="domain" description="tRNA-specific 2-thiouridylase MnmA-like central" evidence="13">
    <location>
        <begin position="219"/>
        <end position="272"/>
    </location>
</feature>
<dbReference type="InterPro" id="IPR004506">
    <property type="entry name" value="MnmA-like"/>
</dbReference>
<dbReference type="GO" id="GO:0002143">
    <property type="term" value="P:tRNA wobble position uridine thiolation"/>
    <property type="evidence" value="ECO:0007669"/>
    <property type="project" value="TreeGrafter"/>
</dbReference>
<protein>
    <recommendedName>
        <fullName evidence="11">tRNA-specific 2-thiouridylase MnmA</fullName>
        <ecNumber evidence="11">2.8.1.13</ecNumber>
    </recommendedName>
</protein>
<comment type="similarity">
    <text evidence="11">Belongs to the MnmA/TRMU family.</text>
</comment>
<dbReference type="EC" id="2.8.1.13" evidence="11"/>
<dbReference type="CDD" id="cd01998">
    <property type="entry name" value="MnmA_TRMU-like"/>
    <property type="match status" value="1"/>
</dbReference>
<dbReference type="EMBL" id="FWXW01000004">
    <property type="protein sequence ID" value="SMC63749.1"/>
    <property type="molecule type" value="Genomic_DNA"/>
</dbReference>
<feature type="binding site" evidence="11">
    <location>
        <begin position="8"/>
        <end position="15"/>
    </location>
    <ligand>
        <name>ATP</name>
        <dbReference type="ChEBI" id="CHEBI:30616"/>
    </ligand>
</feature>
<dbReference type="GO" id="GO:0000049">
    <property type="term" value="F:tRNA binding"/>
    <property type="evidence" value="ECO:0007669"/>
    <property type="project" value="UniProtKB-KW"/>
</dbReference>
<evidence type="ECO:0000256" key="6">
    <source>
        <dbReference type="ARBA" id="ARBA00022840"/>
    </source>
</evidence>
<evidence type="ECO:0000256" key="3">
    <source>
        <dbReference type="ARBA" id="ARBA00022679"/>
    </source>
</evidence>
<dbReference type="Gene3D" id="2.40.30.10">
    <property type="entry name" value="Translation factors"/>
    <property type="match status" value="1"/>
</dbReference>
<keyword evidence="2 11" id="KW-0820">tRNA-binding</keyword>
<keyword evidence="1 11" id="KW-0963">Cytoplasm</keyword>
<dbReference type="InterPro" id="IPR014729">
    <property type="entry name" value="Rossmann-like_a/b/a_fold"/>
</dbReference>
<feature type="binding site" evidence="11">
    <location>
        <position position="34"/>
    </location>
    <ligand>
        <name>ATP</name>
        <dbReference type="ChEBI" id="CHEBI:30616"/>
    </ligand>
</feature>
<dbReference type="AlphaFoldDB" id="A0A1W2ASN0"/>
<evidence type="ECO:0000256" key="8">
    <source>
        <dbReference type="ARBA" id="ARBA00023157"/>
    </source>
</evidence>
<dbReference type="NCBIfam" id="NF001138">
    <property type="entry name" value="PRK00143.1"/>
    <property type="match status" value="1"/>
</dbReference>
<feature type="active site" description="Nucleophile" evidence="11">
    <location>
        <position position="103"/>
    </location>
</feature>
<feature type="active site" description="Cysteine persulfide intermediate" evidence="11">
    <location>
        <position position="199"/>
    </location>
</feature>
<dbReference type="PANTHER" id="PTHR11933">
    <property type="entry name" value="TRNA 5-METHYLAMINOMETHYL-2-THIOURIDYLATE -METHYLTRANSFERASE"/>
    <property type="match status" value="1"/>
</dbReference>
<evidence type="ECO:0000256" key="10">
    <source>
        <dbReference type="ARBA" id="ARBA00056575"/>
    </source>
</evidence>
<feature type="site" description="Interaction with tRNA" evidence="11">
    <location>
        <position position="338"/>
    </location>
</feature>
<dbReference type="FunFam" id="3.40.50.620:FF:000115">
    <property type="entry name" value="tRNA-specific 2-thiouridylase MnmA"/>
    <property type="match status" value="1"/>
</dbReference>
<feature type="binding site" evidence="11">
    <location>
        <position position="127"/>
    </location>
    <ligand>
        <name>ATP</name>
        <dbReference type="ChEBI" id="CHEBI:30616"/>
    </ligand>
</feature>
<keyword evidence="4 11" id="KW-0819">tRNA processing</keyword>
<comment type="caution">
    <text evidence="11">Lacks conserved residue(s) required for the propagation of feature annotation.</text>
</comment>
<dbReference type="Pfam" id="PF03054">
    <property type="entry name" value="tRNA_Me_trans"/>
    <property type="match status" value="1"/>
</dbReference>
<gene>
    <name evidence="11" type="primary">mnmA</name>
    <name evidence="14" type="ORF">SAMN02745168_1937</name>
</gene>
<keyword evidence="5 11" id="KW-0547">Nucleotide-binding</keyword>
<dbReference type="Gene3D" id="2.30.30.280">
    <property type="entry name" value="Adenine nucleotide alpha hydrolases-like domains"/>
    <property type="match status" value="1"/>
</dbReference>
<accession>A0A1W2ASN0</accession>
<comment type="function">
    <text evidence="10 11">Catalyzes the 2-thiolation of uridine at the wobble position (U34) of tRNA, leading to the formation of s(2)U34.</text>
</comment>
<evidence type="ECO:0000256" key="2">
    <source>
        <dbReference type="ARBA" id="ARBA00022555"/>
    </source>
</evidence>
<evidence type="ECO:0000259" key="13">
    <source>
        <dbReference type="Pfam" id="PF20259"/>
    </source>
</evidence>
<feature type="domain" description="tRNA-specific 2-thiouridylase MnmA-like C-terminal" evidence="12">
    <location>
        <begin position="279"/>
        <end position="354"/>
    </location>
</feature>
<keyword evidence="3 11" id="KW-0808">Transferase</keyword>
<evidence type="ECO:0000256" key="4">
    <source>
        <dbReference type="ARBA" id="ARBA00022694"/>
    </source>
</evidence>
<feature type="region of interest" description="Interaction with tRNA" evidence="11">
    <location>
        <begin position="149"/>
        <end position="151"/>
    </location>
</feature>
<dbReference type="InterPro" id="IPR046884">
    <property type="entry name" value="MnmA-like_central"/>
</dbReference>
<dbReference type="GO" id="GO:0005524">
    <property type="term" value="F:ATP binding"/>
    <property type="evidence" value="ECO:0007669"/>
    <property type="project" value="UniProtKB-KW"/>
</dbReference>
<dbReference type="FunFam" id="2.30.30.280:FF:000001">
    <property type="entry name" value="tRNA-specific 2-thiouridylase MnmA"/>
    <property type="match status" value="1"/>
</dbReference>
<dbReference type="NCBIfam" id="TIGR00420">
    <property type="entry name" value="trmU"/>
    <property type="match status" value="1"/>
</dbReference>
<comment type="catalytic activity">
    <reaction evidence="9 11">
        <text>S-sulfanyl-L-cysteinyl-[protein] + uridine(34) in tRNA + AH2 + ATP = 2-thiouridine(34) in tRNA + L-cysteinyl-[protein] + A + AMP + diphosphate + H(+)</text>
        <dbReference type="Rhea" id="RHEA:47032"/>
        <dbReference type="Rhea" id="RHEA-COMP:10131"/>
        <dbReference type="Rhea" id="RHEA-COMP:11726"/>
        <dbReference type="Rhea" id="RHEA-COMP:11727"/>
        <dbReference type="Rhea" id="RHEA-COMP:11728"/>
        <dbReference type="ChEBI" id="CHEBI:13193"/>
        <dbReference type="ChEBI" id="CHEBI:15378"/>
        <dbReference type="ChEBI" id="CHEBI:17499"/>
        <dbReference type="ChEBI" id="CHEBI:29950"/>
        <dbReference type="ChEBI" id="CHEBI:30616"/>
        <dbReference type="ChEBI" id="CHEBI:33019"/>
        <dbReference type="ChEBI" id="CHEBI:61963"/>
        <dbReference type="ChEBI" id="CHEBI:65315"/>
        <dbReference type="ChEBI" id="CHEBI:87170"/>
        <dbReference type="ChEBI" id="CHEBI:456215"/>
        <dbReference type="EC" id="2.8.1.13"/>
    </reaction>
</comment>
<evidence type="ECO:0000259" key="12">
    <source>
        <dbReference type="Pfam" id="PF20258"/>
    </source>
</evidence>
<evidence type="ECO:0000256" key="9">
    <source>
        <dbReference type="ARBA" id="ARBA00051542"/>
    </source>
</evidence>
<dbReference type="GO" id="GO:0005737">
    <property type="term" value="C:cytoplasm"/>
    <property type="evidence" value="ECO:0007669"/>
    <property type="project" value="UniProtKB-SubCell"/>
</dbReference>
<sequence length="355" mass="39514">MNRKVLIAMSGGVDSSVAAYLMTEQGYDCIGATMHLFDNKDAGIPGEKSCCSLDDVEDARSVACRLGIPYYVFNFTDDFQTQVIDRFISAYEAGATPNPCIDCNHYMKFDKLFRRASLLGCGWIATGHYARIETESGRRLLKKAADDTKDQSYVLYFMSQEQLSHTQFPLGNLRKAEIRDIAREKDFVNADKRESQDICFAPGGDYAAVIESRTGRSWHPGSFLDSSGNVLGEHRGIIRYTVGQRKGLGLSLKEPMYVREKRAEDNTVILGRNGELFSRELDAVDFNWIAFDSPPGTLRVKAKVRYRQPEQRATVSPTGETKVHLVFDEPQRAVAGGQAVVLYDGDVVMGGGTIR</sequence>
<evidence type="ECO:0000256" key="7">
    <source>
        <dbReference type="ARBA" id="ARBA00022884"/>
    </source>
</evidence>
<keyword evidence="7 11" id="KW-0694">RNA-binding</keyword>
<proteinExistence type="inferred from homology"/>
<dbReference type="Pfam" id="PF20259">
    <property type="entry name" value="tRNA_Me_trans_M"/>
    <property type="match status" value="1"/>
</dbReference>
<dbReference type="PANTHER" id="PTHR11933:SF5">
    <property type="entry name" value="MITOCHONDRIAL TRNA-SPECIFIC 2-THIOURIDYLASE 1"/>
    <property type="match status" value="1"/>
</dbReference>
<dbReference type="OrthoDB" id="9800696at2"/>
<reference evidence="14 15" key="1">
    <citation type="submission" date="2017-04" db="EMBL/GenBank/DDBJ databases">
        <authorList>
            <person name="Afonso C.L."/>
            <person name="Miller P.J."/>
            <person name="Scott M.A."/>
            <person name="Spackman E."/>
            <person name="Goraichik I."/>
            <person name="Dimitrov K.M."/>
            <person name="Suarez D.L."/>
            <person name="Swayne D.E."/>
        </authorList>
    </citation>
    <scope>NUCLEOTIDE SEQUENCE [LARGE SCALE GENOMIC DNA]</scope>
    <source>
        <strain evidence="14 15">DSM 12816</strain>
    </source>
</reference>
<keyword evidence="6 11" id="KW-0067">ATP-binding</keyword>
<dbReference type="SUPFAM" id="SSF52402">
    <property type="entry name" value="Adenine nucleotide alpha hydrolases-like"/>
    <property type="match status" value="1"/>
</dbReference>
<dbReference type="Proteomes" id="UP000192790">
    <property type="component" value="Unassembled WGS sequence"/>
</dbReference>
<evidence type="ECO:0000256" key="1">
    <source>
        <dbReference type="ARBA" id="ARBA00022490"/>
    </source>
</evidence>
<comment type="subcellular location">
    <subcellularLocation>
        <location evidence="11">Cytoplasm</location>
    </subcellularLocation>
</comment>
<dbReference type="Gene3D" id="3.40.50.620">
    <property type="entry name" value="HUPs"/>
    <property type="match status" value="1"/>
</dbReference>
<evidence type="ECO:0000256" key="5">
    <source>
        <dbReference type="ARBA" id="ARBA00022741"/>
    </source>
</evidence>
<organism evidence="14 15">
    <name type="scientific">Papillibacter cinnamivorans DSM 12816</name>
    <dbReference type="NCBI Taxonomy" id="1122930"/>
    <lineage>
        <taxon>Bacteria</taxon>
        <taxon>Bacillati</taxon>
        <taxon>Bacillota</taxon>
        <taxon>Clostridia</taxon>
        <taxon>Eubacteriales</taxon>
        <taxon>Oscillospiraceae</taxon>
        <taxon>Papillibacter</taxon>
    </lineage>
</organism>
<dbReference type="GO" id="GO:0103016">
    <property type="term" value="F:tRNA-uridine 2-sulfurtransferase activity"/>
    <property type="evidence" value="ECO:0007669"/>
    <property type="project" value="UniProtKB-EC"/>
</dbReference>
<dbReference type="Pfam" id="PF20258">
    <property type="entry name" value="tRNA_Me_trans_C"/>
    <property type="match status" value="1"/>
</dbReference>
<feature type="site" description="Interaction with tRNA" evidence="11">
    <location>
        <position position="128"/>
    </location>
</feature>
<evidence type="ECO:0000256" key="11">
    <source>
        <dbReference type="HAMAP-Rule" id="MF_00144"/>
    </source>
</evidence>
<dbReference type="HAMAP" id="MF_00144">
    <property type="entry name" value="tRNA_thiouridyl_MnmA"/>
    <property type="match status" value="1"/>
</dbReference>
<keyword evidence="8" id="KW-1015">Disulfide bond</keyword>
<dbReference type="InterPro" id="IPR046885">
    <property type="entry name" value="MnmA-like_C"/>
</dbReference>
<dbReference type="FunFam" id="2.40.30.10:FF:000023">
    <property type="entry name" value="tRNA-specific 2-thiouridylase MnmA"/>
    <property type="match status" value="1"/>
</dbReference>
<keyword evidence="15" id="KW-1185">Reference proteome</keyword>
<evidence type="ECO:0000313" key="15">
    <source>
        <dbReference type="Proteomes" id="UP000192790"/>
    </source>
</evidence>
<dbReference type="STRING" id="1122930.SAMN02745168_1937"/>
<name>A0A1W2ASN0_9FIRM</name>
<dbReference type="InterPro" id="IPR023382">
    <property type="entry name" value="MnmA-like_central_sf"/>
</dbReference>
<evidence type="ECO:0000313" key="14">
    <source>
        <dbReference type="EMBL" id="SMC63749.1"/>
    </source>
</evidence>